<keyword evidence="3" id="KW-1133">Transmembrane helix</keyword>
<gene>
    <name evidence="5" type="ORF">ACFSSB_14905</name>
</gene>
<feature type="domain" description="CHAT" evidence="4">
    <location>
        <begin position="618"/>
        <end position="885"/>
    </location>
</feature>
<comment type="caution">
    <text evidence="5">The sequence shown here is derived from an EMBL/GenBank/DDBJ whole genome shotgun (WGS) entry which is preliminary data.</text>
</comment>
<dbReference type="EMBL" id="JBHULM010000011">
    <property type="protein sequence ID" value="MFD2543620.1"/>
    <property type="molecule type" value="Genomic_DNA"/>
</dbReference>
<feature type="transmembrane region" description="Helical" evidence="3">
    <location>
        <begin position="895"/>
        <end position="912"/>
    </location>
</feature>
<evidence type="ECO:0000256" key="3">
    <source>
        <dbReference type="SAM" id="Phobius"/>
    </source>
</evidence>
<accession>A0ABW5K6R9</accession>
<evidence type="ECO:0000259" key="4">
    <source>
        <dbReference type="Pfam" id="PF12770"/>
    </source>
</evidence>
<dbReference type="InterPro" id="IPR011990">
    <property type="entry name" value="TPR-like_helical_dom_sf"/>
</dbReference>
<evidence type="ECO:0000256" key="2">
    <source>
        <dbReference type="SAM" id="Coils"/>
    </source>
</evidence>
<dbReference type="PANTHER" id="PTHR10098">
    <property type="entry name" value="RAPSYN-RELATED"/>
    <property type="match status" value="1"/>
</dbReference>
<dbReference type="SUPFAM" id="SSF48452">
    <property type="entry name" value="TPR-like"/>
    <property type="match status" value="2"/>
</dbReference>
<feature type="coiled-coil region" evidence="2">
    <location>
        <begin position="288"/>
        <end position="315"/>
    </location>
</feature>
<sequence length="917" mass="105184">MKTKTLIFFLCITTYNLFGQSINDSIYTSNIYSLFIKANQFIYTKQDSAYHYYDKINALAKKHKDYETLINSINATNKSAAHFYDLEKMKTNFIQLDTIVLKNEDKLQENPNALFYTNSIHLDKGIYYYLLHDYEKSRAAFLTIINSTETLQESELNIYLLDMLTSAYSFIAKMYFNDGKYDLAKEYYTKNIHVLETKKANDIKKINRNYSLLAEVLKNQQQYKASNQYFKKSLQHNLLYNGNASSIITEANHLLENYLSTKQIDSASYYLNIIKNNLSKNHPRWHVYHQAKAKILQAENNYFEAEKELQTALDLIQQKWKNQAHNDIAKAYNKIGLLHAKFKNPEKALQNYNLALQQFSNNKNPSTINQTAVLKILKNKAAVLNILNNSEKSIAIVNQAIQILDDIKPSFKNNTDKLFLMEEAFPVFESGLQATFNLYQTTKQDSLIDKAFYYAEKSKSALLLEALLSTKATAFANIPKEIIEQEQVLKSQINHIEKQINQSKNNVLQDQLFTLKNTYRALITTIETKYKSYYDLKYNTQVLSVSQLQNQLQPEDVLLSYFYGNNAIYTIAITKNSKSIQKYKIDRNFEEEIIAIYQMLNNPKSDLTLLNNKTYHFYENLIAPSLVNLQQKNLIIIADGLLNYIPFSSLNTNLDDTRYLVEEYAISYANSATLLEQLNEKQGINNEVLAFAPSFNNTSSTLLPLPNNASEATDILKYFRGETLTNNQATLENFNTKSSKYGILHFATHAILNDETPEYSYLAFQPNKENNNLLYVSDLYNLNLNTNLVTLSACESGIGNLKRGEGFMSLARGFYFSGASSISSTLWKINDASALNIMDVFYKNLSKNSTKDIALQKAQQSFLEANKQNALVHPYYWSGFVISGNTTALTSGSNLIWYLLGATIVIILVVILRKRRK</sequence>
<dbReference type="InterPro" id="IPR024983">
    <property type="entry name" value="CHAT_dom"/>
</dbReference>
<reference evidence="6" key="1">
    <citation type="journal article" date="2019" name="Int. J. Syst. Evol. Microbiol.">
        <title>The Global Catalogue of Microorganisms (GCM) 10K type strain sequencing project: providing services to taxonomists for standard genome sequencing and annotation.</title>
        <authorList>
            <consortium name="The Broad Institute Genomics Platform"/>
            <consortium name="The Broad Institute Genome Sequencing Center for Infectious Disease"/>
            <person name="Wu L."/>
            <person name="Ma J."/>
        </authorList>
    </citation>
    <scope>NUCLEOTIDE SEQUENCE [LARGE SCALE GENOMIC DNA]</scope>
    <source>
        <strain evidence="6">KCTC 42808</strain>
    </source>
</reference>
<feature type="repeat" description="TPR" evidence="1">
    <location>
        <begin position="329"/>
        <end position="362"/>
    </location>
</feature>
<keyword evidence="2" id="KW-0175">Coiled coil</keyword>
<keyword evidence="3" id="KW-0472">Membrane</keyword>
<name>A0ABW5K6R9_9FLAO</name>
<dbReference type="Pfam" id="PF12770">
    <property type="entry name" value="CHAT"/>
    <property type="match status" value="1"/>
</dbReference>
<dbReference type="RefSeq" id="WP_379905653.1">
    <property type="nucleotide sequence ID" value="NZ_JBHULM010000011.1"/>
</dbReference>
<dbReference type="PANTHER" id="PTHR10098:SF112">
    <property type="entry name" value="SLR0380 PROTEIN"/>
    <property type="match status" value="1"/>
</dbReference>
<keyword evidence="1" id="KW-0802">TPR repeat</keyword>
<keyword evidence="6" id="KW-1185">Reference proteome</keyword>
<dbReference type="InterPro" id="IPR019734">
    <property type="entry name" value="TPR_rpt"/>
</dbReference>
<proteinExistence type="predicted"/>
<organism evidence="5 6">
    <name type="scientific">Lacinutrix gracilariae</name>
    <dbReference type="NCBI Taxonomy" id="1747198"/>
    <lineage>
        <taxon>Bacteria</taxon>
        <taxon>Pseudomonadati</taxon>
        <taxon>Bacteroidota</taxon>
        <taxon>Flavobacteriia</taxon>
        <taxon>Flavobacteriales</taxon>
        <taxon>Flavobacteriaceae</taxon>
        <taxon>Lacinutrix</taxon>
    </lineage>
</organism>
<protein>
    <submittedName>
        <fullName evidence="5">CHAT domain-containing protein</fullName>
    </submittedName>
</protein>
<evidence type="ECO:0000256" key="1">
    <source>
        <dbReference type="PROSITE-ProRule" id="PRU00339"/>
    </source>
</evidence>
<keyword evidence="3" id="KW-0812">Transmembrane</keyword>
<dbReference type="SMART" id="SM00028">
    <property type="entry name" value="TPR"/>
    <property type="match status" value="5"/>
</dbReference>
<dbReference type="PROSITE" id="PS50005">
    <property type="entry name" value="TPR"/>
    <property type="match status" value="2"/>
</dbReference>
<feature type="repeat" description="TPR" evidence="1">
    <location>
        <begin position="165"/>
        <end position="198"/>
    </location>
</feature>
<evidence type="ECO:0000313" key="5">
    <source>
        <dbReference type="EMBL" id="MFD2543620.1"/>
    </source>
</evidence>
<dbReference type="Gene3D" id="1.25.40.10">
    <property type="entry name" value="Tetratricopeptide repeat domain"/>
    <property type="match status" value="2"/>
</dbReference>
<dbReference type="Proteomes" id="UP001597467">
    <property type="component" value="Unassembled WGS sequence"/>
</dbReference>
<evidence type="ECO:0000313" key="6">
    <source>
        <dbReference type="Proteomes" id="UP001597467"/>
    </source>
</evidence>